<dbReference type="AlphaFoldDB" id="A0A7G5GPC0"/>
<keyword evidence="2" id="KW-0489">Methyltransferase</keyword>
<protein>
    <submittedName>
        <fullName evidence="2">Methyltransferase domain-containing protein</fullName>
    </submittedName>
</protein>
<evidence type="ECO:0000259" key="1">
    <source>
        <dbReference type="Pfam" id="PF13847"/>
    </source>
</evidence>
<evidence type="ECO:0000313" key="2">
    <source>
        <dbReference type="EMBL" id="QMW00712.1"/>
    </source>
</evidence>
<dbReference type="GO" id="GO:0008168">
    <property type="term" value="F:methyltransferase activity"/>
    <property type="evidence" value="ECO:0007669"/>
    <property type="project" value="UniProtKB-KW"/>
</dbReference>
<keyword evidence="3" id="KW-1185">Reference proteome</keyword>
<keyword evidence="2" id="KW-0808">Transferase</keyword>
<feature type="domain" description="Methyltransferase" evidence="1">
    <location>
        <begin position="48"/>
        <end position="159"/>
    </location>
</feature>
<dbReference type="InterPro" id="IPR025714">
    <property type="entry name" value="Methyltranfer_dom"/>
</dbReference>
<name>A0A7G5GPC0_9BACT</name>
<reference evidence="2 3" key="1">
    <citation type="submission" date="2020-07" db="EMBL/GenBank/DDBJ databases">
        <title>Spirosoma foliorum sp. nov., isolated from the leaves on the Nejang mountain Korea, Republic of.</title>
        <authorList>
            <person name="Ho H."/>
            <person name="Lee Y.-J."/>
            <person name="Nurcahyanto D.-A."/>
            <person name="Kim S.-G."/>
        </authorList>
    </citation>
    <scope>NUCLEOTIDE SEQUENCE [LARGE SCALE GENOMIC DNA]</scope>
    <source>
        <strain evidence="2 3">PL0136</strain>
    </source>
</reference>
<dbReference type="Pfam" id="PF13847">
    <property type="entry name" value="Methyltransf_31"/>
    <property type="match status" value="1"/>
</dbReference>
<dbReference type="InterPro" id="IPR029063">
    <property type="entry name" value="SAM-dependent_MTases_sf"/>
</dbReference>
<sequence length="282" mass="31627">MTSTTSMTIDIQDQYLLGRTSAEYQRLRAQALLWEVSTVRALQAIGIQEGMNCLEVGSGPGEVMRLLGTMVGPEGHVTGIDIDERLGEESLHILKTTIGPQFSFQALDLETLPTHLPNAPYDLVYARLTMIHLNNPVAVLRHLWSFVKPGGTLLIQDYDMSYVHTYPPTWATDEFERVLFQTFDISGKDYRMGSRMPGLFVEAGIGAPTNTDIYGLIEPFQKIYPMLVAVYRSLLPAALKMGVTTEQQSNRFLTELAEQAQNRTYYTGSWPLMIATWKQKVG</sequence>
<dbReference type="KEGG" id="sfol:H3H32_22305"/>
<dbReference type="Proteomes" id="UP000515369">
    <property type="component" value="Chromosome"/>
</dbReference>
<dbReference type="EMBL" id="CP059732">
    <property type="protein sequence ID" value="QMW00712.1"/>
    <property type="molecule type" value="Genomic_DNA"/>
</dbReference>
<dbReference type="RefSeq" id="WP_182457826.1">
    <property type="nucleotide sequence ID" value="NZ_CP059732.1"/>
</dbReference>
<accession>A0A7G5GPC0</accession>
<evidence type="ECO:0000313" key="3">
    <source>
        <dbReference type="Proteomes" id="UP000515369"/>
    </source>
</evidence>
<dbReference type="GO" id="GO:0032259">
    <property type="term" value="P:methylation"/>
    <property type="evidence" value="ECO:0007669"/>
    <property type="project" value="UniProtKB-KW"/>
</dbReference>
<dbReference type="Gene3D" id="3.40.50.150">
    <property type="entry name" value="Vaccinia Virus protein VP39"/>
    <property type="match status" value="1"/>
</dbReference>
<organism evidence="2 3">
    <name type="scientific">Spirosoma foliorum</name>
    <dbReference type="NCBI Taxonomy" id="2710596"/>
    <lineage>
        <taxon>Bacteria</taxon>
        <taxon>Pseudomonadati</taxon>
        <taxon>Bacteroidota</taxon>
        <taxon>Cytophagia</taxon>
        <taxon>Cytophagales</taxon>
        <taxon>Cytophagaceae</taxon>
        <taxon>Spirosoma</taxon>
    </lineage>
</organism>
<proteinExistence type="predicted"/>
<dbReference type="CDD" id="cd02440">
    <property type="entry name" value="AdoMet_MTases"/>
    <property type="match status" value="1"/>
</dbReference>
<gene>
    <name evidence="2" type="ORF">H3H32_22305</name>
</gene>
<dbReference type="SUPFAM" id="SSF53335">
    <property type="entry name" value="S-adenosyl-L-methionine-dependent methyltransferases"/>
    <property type="match status" value="1"/>
</dbReference>
<dbReference type="PANTHER" id="PTHR43861">
    <property type="entry name" value="TRANS-ACONITATE 2-METHYLTRANSFERASE-RELATED"/>
    <property type="match status" value="1"/>
</dbReference>